<dbReference type="Proteomes" id="UP000199515">
    <property type="component" value="Unassembled WGS sequence"/>
</dbReference>
<reference evidence="2 3" key="1">
    <citation type="submission" date="2016-10" db="EMBL/GenBank/DDBJ databases">
        <authorList>
            <person name="de Groot N.N."/>
        </authorList>
    </citation>
    <scope>NUCLEOTIDE SEQUENCE [LARGE SCALE GENOMIC DNA]</scope>
    <source>
        <strain evidence="2 3">CPCC 202699</strain>
    </source>
</reference>
<dbReference type="PROSITE" id="PS51273">
    <property type="entry name" value="GATASE_TYPE_1"/>
    <property type="match status" value="1"/>
</dbReference>
<dbReference type="GO" id="GO:0016740">
    <property type="term" value="F:transferase activity"/>
    <property type="evidence" value="ECO:0007669"/>
    <property type="project" value="UniProtKB-KW"/>
</dbReference>
<name>A0A1H3T939_9PSEU</name>
<dbReference type="Pfam" id="PF00117">
    <property type="entry name" value="GATase"/>
    <property type="match status" value="1"/>
</dbReference>
<accession>A0A1H3T939</accession>
<dbReference type="InterPro" id="IPR044992">
    <property type="entry name" value="ChyE-like"/>
</dbReference>
<dbReference type="InterPro" id="IPR017926">
    <property type="entry name" value="GATASE"/>
</dbReference>
<keyword evidence="3" id="KW-1185">Reference proteome</keyword>
<evidence type="ECO:0000313" key="2">
    <source>
        <dbReference type="EMBL" id="SDZ46215.1"/>
    </source>
</evidence>
<proteinExistence type="predicted"/>
<dbReference type="Gene3D" id="3.40.50.880">
    <property type="match status" value="1"/>
</dbReference>
<gene>
    <name evidence="2" type="ORF">SAMN05421504_11919</name>
</gene>
<organism evidence="2 3">
    <name type="scientific">Amycolatopsis xylanica</name>
    <dbReference type="NCBI Taxonomy" id="589385"/>
    <lineage>
        <taxon>Bacteria</taxon>
        <taxon>Bacillati</taxon>
        <taxon>Actinomycetota</taxon>
        <taxon>Actinomycetes</taxon>
        <taxon>Pseudonocardiales</taxon>
        <taxon>Pseudonocardiaceae</taxon>
        <taxon>Amycolatopsis</taxon>
    </lineage>
</organism>
<dbReference type="InterPro" id="IPR029062">
    <property type="entry name" value="Class_I_gatase-like"/>
</dbReference>
<dbReference type="PANTHER" id="PTHR42695:SF5">
    <property type="entry name" value="GLUTAMINE AMIDOTRANSFERASE YLR126C-RELATED"/>
    <property type="match status" value="1"/>
</dbReference>
<sequence>MLIIQPDLSDPAGPLGTWLREAGAELDVRLPPRHEIPESLDGYDGVVCLGGGMGAQDDEKHPWLAQVRRLLAAAAGASMPTLGICLGAQLLTVATGGRVVKGDAGPEIGPGLVAKKDVAWMDPLFADLPMVQDVVQFHTDAIEQLPPGAELLGSAPRYQHQAFRLNRRVYGIQFHIETTPAVLKAWADAEPDLAAYARPGVFETEALTRLHEDIAETWRPFAERFVRLADGELEPAQDKSRMLPLA</sequence>
<keyword evidence="2" id="KW-0808">Transferase</keyword>
<dbReference type="STRING" id="589385.SAMN05421504_11919"/>
<dbReference type="CDD" id="cd01741">
    <property type="entry name" value="GATase1_1"/>
    <property type="match status" value="1"/>
</dbReference>
<dbReference type="AlphaFoldDB" id="A0A1H3T939"/>
<dbReference type="GO" id="GO:0005829">
    <property type="term" value="C:cytosol"/>
    <property type="evidence" value="ECO:0007669"/>
    <property type="project" value="TreeGrafter"/>
</dbReference>
<dbReference type="PANTHER" id="PTHR42695">
    <property type="entry name" value="GLUTAMINE AMIDOTRANSFERASE YLR126C-RELATED"/>
    <property type="match status" value="1"/>
</dbReference>
<protein>
    <submittedName>
        <fullName evidence="2">GMP synthase-Glutamine amidotransferase</fullName>
    </submittedName>
</protein>
<dbReference type="SUPFAM" id="SSF52317">
    <property type="entry name" value="Class I glutamine amidotransferase-like"/>
    <property type="match status" value="1"/>
</dbReference>
<evidence type="ECO:0000313" key="3">
    <source>
        <dbReference type="Proteomes" id="UP000199515"/>
    </source>
</evidence>
<dbReference type="EMBL" id="FNON01000019">
    <property type="protein sequence ID" value="SDZ46215.1"/>
    <property type="molecule type" value="Genomic_DNA"/>
</dbReference>
<keyword evidence="2" id="KW-0315">Glutamine amidotransferase</keyword>
<feature type="domain" description="Glutamine amidotransferase" evidence="1">
    <location>
        <begin position="19"/>
        <end position="180"/>
    </location>
</feature>
<evidence type="ECO:0000259" key="1">
    <source>
        <dbReference type="Pfam" id="PF00117"/>
    </source>
</evidence>